<evidence type="ECO:0000256" key="5">
    <source>
        <dbReference type="ARBA" id="ARBA00022764"/>
    </source>
</evidence>
<organism evidence="13 14">
    <name type="scientific">Profundibacterium mesophilum KAUST100406-0324</name>
    <dbReference type="NCBI Taxonomy" id="1037889"/>
    <lineage>
        <taxon>Bacteria</taxon>
        <taxon>Pseudomonadati</taxon>
        <taxon>Pseudomonadota</taxon>
        <taxon>Alphaproteobacteria</taxon>
        <taxon>Rhodobacterales</taxon>
        <taxon>Roseobacteraceae</taxon>
        <taxon>Profundibacterium</taxon>
    </lineage>
</organism>
<proteinExistence type="predicted"/>
<dbReference type="Proteomes" id="UP000698242">
    <property type="component" value="Unassembled WGS sequence"/>
</dbReference>
<dbReference type="InterPro" id="IPR024167">
    <property type="entry name" value="Cytochrome_c4-like"/>
</dbReference>
<dbReference type="Pfam" id="PF00034">
    <property type="entry name" value="Cytochrom_C"/>
    <property type="match status" value="2"/>
</dbReference>
<feature type="binding site" description="axial binding residue" evidence="9">
    <location>
        <position position="40"/>
    </location>
    <ligand>
        <name>heme c</name>
        <dbReference type="ChEBI" id="CHEBI:61717"/>
        <label>1</label>
    </ligand>
    <ligandPart>
        <name>Fe</name>
        <dbReference type="ChEBI" id="CHEBI:18248"/>
    </ligandPart>
</feature>
<evidence type="ECO:0000259" key="12">
    <source>
        <dbReference type="PROSITE" id="PS51007"/>
    </source>
</evidence>
<evidence type="ECO:0000313" key="14">
    <source>
        <dbReference type="Proteomes" id="UP000698242"/>
    </source>
</evidence>
<feature type="region of interest" description="Disordered" evidence="10">
    <location>
        <begin position="105"/>
        <end position="194"/>
    </location>
</feature>
<accession>A0A921NNS8</accession>
<reference evidence="13" key="1">
    <citation type="submission" date="2013-03" db="EMBL/GenBank/DDBJ databases">
        <title>Genome Sequence of the Profundibacterium mesophilum strain KAUST100406-0324T from Red Sea, a novel genus in the family Rhodobacteraceae.</title>
        <authorList>
            <person name="Essack M."/>
            <person name="Alam I."/>
            <person name="Lafi F."/>
            <person name="Alawi W."/>
            <person name="Kamanu F."/>
            <person name="Al-Suwailem A."/>
            <person name="Lee O.O."/>
            <person name="Xu Y."/>
            <person name="Bajic V."/>
            <person name="Qian P.-Y."/>
            <person name="Archer J."/>
        </authorList>
    </citation>
    <scope>NUCLEOTIDE SEQUENCE</scope>
    <source>
        <strain evidence="13">KAUST100406-0324</strain>
    </source>
</reference>
<dbReference type="GO" id="GO:0009055">
    <property type="term" value="F:electron transfer activity"/>
    <property type="evidence" value="ECO:0007669"/>
    <property type="project" value="InterPro"/>
</dbReference>
<keyword evidence="14" id="KW-1185">Reference proteome</keyword>
<feature type="binding site" description="covalent" evidence="8">
    <location>
        <position position="210"/>
    </location>
    <ligand>
        <name>heme c</name>
        <dbReference type="ChEBI" id="CHEBI:61717"/>
        <label>2</label>
    </ligand>
</feature>
<dbReference type="GO" id="GO:0016491">
    <property type="term" value="F:oxidoreductase activity"/>
    <property type="evidence" value="ECO:0007669"/>
    <property type="project" value="UniProtKB-KW"/>
</dbReference>
<evidence type="ECO:0000256" key="10">
    <source>
        <dbReference type="SAM" id="MobiDB-lite"/>
    </source>
</evidence>
<protein>
    <submittedName>
        <fullName evidence="13">Cytochrome</fullName>
        <ecNumber evidence="13">1.9.3.1</ecNumber>
    </submittedName>
</protein>
<feature type="binding site" description="covalent" evidence="8">
    <location>
        <position position="39"/>
    </location>
    <ligand>
        <name>heme c</name>
        <dbReference type="ChEBI" id="CHEBI:61717"/>
        <label>1</label>
    </ligand>
</feature>
<dbReference type="PANTHER" id="PTHR33751:SF9">
    <property type="entry name" value="CYTOCHROME C4"/>
    <property type="match status" value="1"/>
</dbReference>
<dbReference type="PIRSF" id="PIRSF000005">
    <property type="entry name" value="Cytochrome_c4"/>
    <property type="match status" value="1"/>
</dbReference>
<gene>
    <name evidence="13" type="ORF">PMES_02366</name>
</gene>
<keyword evidence="11" id="KW-0732">Signal</keyword>
<dbReference type="GO" id="GO:0042597">
    <property type="term" value="C:periplasmic space"/>
    <property type="evidence" value="ECO:0007669"/>
    <property type="project" value="UniProtKB-SubCell"/>
</dbReference>
<feature type="domain" description="Cytochrome c" evidence="12">
    <location>
        <begin position="23"/>
        <end position="104"/>
    </location>
</feature>
<evidence type="ECO:0000256" key="1">
    <source>
        <dbReference type="ARBA" id="ARBA00004418"/>
    </source>
</evidence>
<name>A0A921NNS8_9RHOB</name>
<dbReference type="OrthoDB" id="9808603at2"/>
<keyword evidence="6" id="KW-0249">Electron transport</keyword>
<keyword evidence="4 9" id="KW-0479">Metal-binding</keyword>
<feature type="compositionally biased region" description="Basic and acidic residues" evidence="10">
    <location>
        <begin position="171"/>
        <end position="186"/>
    </location>
</feature>
<evidence type="ECO:0000256" key="4">
    <source>
        <dbReference type="ARBA" id="ARBA00022723"/>
    </source>
</evidence>
<comment type="caution">
    <text evidence="13">The sequence shown here is derived from an EMBL/GenBank/DDBJ whole genome shotgun (WGS) entry which is preliminary data.</text>
</comment>
<evidence type="ECO:0000256" key="8">
    <source>
        <dbReference type="PIRSR" id="PIRSR000005-1"/>
    </source>
</evidence>
<feature type="signal peptide" evidence="11">
    <location>
        <begin position="1"/>
        <end position="22"/>
    </location>
</feature>
<dbReference type="AlphaFoldDB" id="A0A921NNS8"/>
<feature type="binding site" description="axial binding residue" evidence="9">
    <location>
        <position position="81"/>
    </location>
    <ligand>
        <name>heme c</name>
        <dbReference type="ChEBI" id="CHEBI:61717"/>
        <label>1</label>
    </ligand>
    <ligandPart>
        <name>Fe</name>
        <dbReference type="ChEBI" id="CHEBI:18248"/>
    </ligandPart>
</feature>
<feature type="domain" description="Cytochrome c" evidence="12">
    <location>
        <begin position="197"/>
        <end position="278"/>
    </location>
</feature>
<sequence length="279" mass="28616">MTSRMLLTFAAAAILGAGSAGAQDIAAGQDLYDGSCKNCHGPTAKGMASFPKLADKSAEHLTMRLEQYRAGEMVGPNSALMQPMAADLSDADIMNIAAYITDRFGPKPAKTEDATDAAADAGGTNGGHDGMTAKDGQGNMTEGKSGAANGHDDAATKAHSGDEPAAAEADVASHSDHADMPQDAVHDAASSPAMADANVDAGKEIYQGNCKNCHGPTAKGMASFPKLSDKSAEHLTMRLEQYRAGEMVGPNSALMHPIAGDLSDADIADIAAYITETFQ</sequence>
<evidence type="ECO:0000256" key="6">
    <source>
        <dbReference type="ARBA" id="ARBA00022982"/>
    </source>
</evidence>
<dbReference type="GO" id="GO:0005506">
    <property type="term" value="F:iron ion binding"/>
    <property type="evidence" value="ECO:0007669"/>
    <property type="project" value="InterPro"/>
</dbReference>
<evidence type="ECO:0000256" key="3">
    <source>
        <dbReference type="ARBA" id="ARBA00022617"/>
    </source>
</evidence>
<keyword evidence="2" id="KW-0813">Transport</keyword>
<feature type="compositionally biased region" description="Basic and acidic residues" evidence="10">
    <location>
        <begin position="150"/>
        <end position="162"/>
    </location>
</feature>
<evidence type="ECO:0000256" key="9">
    <source>
        <dbReference type="PIRSR" id="PIRSR000005-2"/>
    </source>
</evidence>
<evidence type="ECO:0000313" key="13">
    <source>
        <dbReference type="EMBL" id="KAF0675246.1"/>
    </source>
</evidence>
<dbReference type="Gene3D" id="1.10.760.10">
    <property type="entry name" value="Cytochrome c-like domain"/>
    <property type="match status" value="2"/>
</dbReference>
<evidence type="ECO:0000256" key="11">
    <source>
        <dbReference type="SAM" id="SignalP"/>
    </source>
</evidence>
<dbReference type="PANTHER" id="PTHR33751">
    <property type="entry name" value="CBB3-TYPE CYTOCHROME C OXIDASE SUBUNIT FIXP"/>
    <property type="match status" value="1"/>
</dbReference>
<dbReference type="InterPro" id="IPR009056">
    <property type="entry name" value="Cyt_c-like_dom"/>
</dbReference>
<dbReference type="PROSITE" id="PS51007">
    <property type="entry name" value="CYTC"/>
    <property type="match status" value="2"/>
</dbReference>
<feature type="binding site" description="covalent" evidence="8">
    <location>
        <position position="213"/>
    </location>
    <ligand>
        <name>heme c</name>
        <dbReference type="ChEBI" id="CHEBI:61717"/>
        <label>2</label>
    </ligand>
</feature>
<evidence type="ECO:0000256" key="7">
    <source>
        <dbReference type="ARBA" id="ARBA00023004"/>
    </source>
</evidence>
<dbReference type="GO" id="GO:0020037">
    <property type="term" value="F:heme binding"/>
    <property type="evidence" value="ECO:0007669"/>
    <property type="project" value="InterPro"/>
</dbReference>
<feature type="binding site" description="axial binding residue" evidence="9">
    <location>
        <position position="255"/>
    </location>
    <ligand>
        <name>heme c</name>
        <dbReference type="ChEBI" id="CHEBI:61717"/>
        <label>2</label>
    </ligand>
    <ligandPart>
        <name>Fe</name>
        <dbReference type="ChEBI" id="CHEBI:18248"/>
    </ligandPart>
</feature>
<feature type="chain" id="PRO_5037541146" evidence="11">
    <location>
        <begin position="23"/>
        <end position="279"/>
    </location>
</feature>
<comment type="PTM">
    <text evidence="8">Binds 2 heme c groups covalently per subunit.</text>
</comment>
<dbReference type="InterPro" id="IPR050597">
    <property type="entry name" value="Cytochrome_c_Oxidase_Subunit"/>
</dbReference>
<comment type="subcellular location">
    <subcellularLocation>
        <location evidence="1">Periplasm</location>
    </subcellularLocation>
</comment>
<dbReference type="EMBL" id="APKE01000027">
    <property type="protein sequence ID" value="KAF0675246.1"/>
    <property type="molecule type" value="Genomic_DNA"/>
</dbReference>
<feature type="binding site" description="covalent" evidence="8">
    <location>
        <position position="36"/>
    </location>
    <ligand>
        <name>heme c</name>
        <dbReference type="ChEBI" id="CHEBI:61717"/>
        <label>1</label>
    </ligand>
</feature>
<dbReference type="InterPro" id="IPR036909">
    <property type="entry name" value="Cyt_c-like_dom_sf"/>
</dbReference>
<dbReference type="EC" id="1.9.3.1" evidence="13"/>
<keyword evidence="3 8" id="KW-0349">Heme</keyword>
<evidence type="ECO:0000256" key="2">
    <source>
        <dbReference type="ARBA" id="ARBA00022448"/>
    </source>
</evidence>
<dbReference type="RefSeq" id="WP_159965886.1">
    <property type="nucleotide sequence ID" value="NZ_APKE01000027.1"/>
</dbReference>
<keyword evidence="5" id="KW-0574">Periplasm</keyword>
<feature type="binding site" description="axial binding residue" evidence="9">
    <location>
        <position position="214"/>
    </location>
    <ligand>
        <name>heme c</name>
        <dbReference type="ChEBI" id="CHEBI:61717"/>
        <label>2</label>
    </ligand>
    <ligandPart>
        <name>Fe</name>
        <dbReference type="ChEBI" id="CHEBI:18248"/>
    </ligandPart>
</feature>
<keyword evidence="13" id="KW-0560">Oxidoreductase</keyword>
<keyword evidence="7 9" id="KW-0408">Iron</keyword>
<dbReference type="SUPFAM" id="SSF46626">
    <property type="entry name" value="Cytochrome c"/>
    <property type="match status" value="2"/>
</dbReference>